<dbReference type="Pfam" id="PF14257">
    <property type="entry name" value="DUF4349"/>
    <property type="match status" value="1"/>
</dbReference>
<keyword evidence="2" id="KW-1133">Transmembrane helix</keyword>
<keyword evidence="2" id="KW-0472">Membrane</keyword>
<evidence type="ECO:0000313" key="5">
    <source>
        <dbReference type="EMBL" id="MTB94070.1"/>
    </source>
</evidence>
<evidence type="ECO:0000313" key="6">
    <source>
        <dbReference type="Proteomes" id="UP000433406"/>
    </source>
</evidence>
<keyword evidence="3" id="KW-0732">Signal</keyword>
<organism evidence="5 6">
    <name type="scientific">Nocardioides marmotae</name>
    <dbReference type="NCBI Taxonomy" id="2663857"/>
    <lineage>
        <taxon>Bacteria</taxon>
        <taxon>Bacillati</taxon>
        <taxon>Actinomycetota</taxon>
        <taxon>Actinomycetes</taxon>
        <taxon>Propionibacteriales</taxon>
        <taxon>Nocardioidaceae</taxon>
        <taxon>Nocardioides</taxon>
    </lineage>
</organism>
<name>A0A6I3J965_9ACTN</name>
<dbReference type="PROSITE" id="PS51257">
    <property type="entry name" value="PROKAR_LIPOPROTEIN"/>
    <property type="match status" value="1"/>
</dbReference>
<evidence type="ECO:0000256" key="2">
    <source>
        <dbReference type="SAM" id="Phobius"/>
    </source>
</evidence>
<feature type="chain" id="PRO_5039605475" evidence="3">
    <location>
        <begin position="26"/>
        <end position="314"/>
    </location>
</feature>
<feature type="compositionally biased region" description="Low complexity" evidence="1">
    <location>
        <begin position="35"/>
        <end position="59"/>
    </location>
</feature>
<protein>
    <submittedName>
        <fullName evidence="5">DUF4349 domain-containing protein</fullName>
    </submittedName>
</protein>
<evidence type="ECO:0000259" key="4">
    <source>
        <dbReference type="Pfam" id="PF14257"/>
    </source>
</evidence>
<dbReference type="InterPro" id="IPR025645">
    <property type="entry name" value="DUF4349"/>
</dbReference>
<feature type="signal peptide" evidence="3">
    <location>
        <begin position="1"/>
        <end position="25"/>
    </location>
</feature>
<dbReference type="AlphaFoldDB" id="A0A6I3J965"/>
<sequence>MTTYRRAGHRVAAALVTATTLAALAALTGCGGGASDSDSSGSTADVAASSGSDGGEAPAAAAREANGFVADDAAGSAAVDAVDAASARKVISTGNVALRADDVGEARFEVQKVVDRYGGEVAEEQTATDDDGEVKRSRLVLRVPSDRFDDAVESLKGAAELVTAGTTSEDVTTKVLDVDIRVRVQRRSIRRVELLLDRAQSIRDIVAIEAQLSRRQAALASLEKQQDYLADQTAMSTITVSLERTPREPAAAQADDDAGFLSGLSAGWHGLVATALAVATVAGALLPFLATGLLLGLPAWLLLKRLRRRPVAAD</sequence>
<reference evidence="5 6" key="1">
    <citation type="submission" date="2019-10" db="EMBL/GenBank/DDBJ databases">
        <title>Nocardioides novel species isolated from the excrement of Marmot.</title>
        <authorList>
            <person name="Zhang G."/>
        </authorList>
    </citation>
    <scope>NUCLEOTIDE SEQUENCE [LARGE SCALE GENOMIC DNA]</scope>
    <source>
        <strain evidence="6">zg-579</strain>
    </source>
</reference>
<proteinExistence type="predicted"/>
<gene>
    <name evidence="5" type="ORF">GGQ22_03145</name>
</gene>
<dbReference type="RefSeq" id="WP_154613841.1">
    <property type="nucleotide sequence ID" value="NZ_CP053660.1"/>
</dbReference>
<feature type="transmembrane region" description="Helical" evidence="2">
    <location>
        <begin position="270"/>
        <end position="303"/>
    </location>
</feature>
<keyword evidence="6" id="KW-1185">Reference proteome</keyword>
<keyword evidence="2" id="KW-0812">Transmembrane</keyword>
<accession>A0A6I3J965</accession>
<dbReference type="Proteomes" id="UP000433406">
    <property type="component" value="Unassembled WGS sequence"/>
</dbReference>
<evidence type="ECO:0000256" key="3">
    <source>
        <dbReference type="SAM" id="SignalP"/>
    </source>
</evidence>
<evidence type="ECO:0000256" key="1">
    <source>
        <dbReference type="SAM" id="MobiDB-lite"/>
    </source>
</evidence>
<feature type="region of interest" description="Disordered" evidence="1">
    <location>
        <begin position="33"/>
        <end position="59"/>
    </location>
</feature>
<feature type="domain" description="DUF4349" evidence="4">
    <location>
        <begin position="88"/>
        <end position="300"/>
    </location>
</feature>
<dbReference type="EMBL" id="WLCI01000003">
    <property type="protein sequence ID" value="MTB94070.1"/>
    <property type="molecule type" value="Genomic_DNA"/>
</dbReference>
<comment type="caution">
    <text evidence="5">The sequence shown here is derived from an EMBL/GenBank/DDBJ whole genome shotgun (WGS) entry which is preliminary data.</text>
</comment>